<dbReference type="RefSeq" id="WP_309898049.1">
    <property type="nucleotide sequence ID" value="NZ_JAVDRF010000001.1"/>
</dbReference>
<protein>
    <submittedName>
        <fullName evidence="2">Uncharacterized membrane protein YbaN (DUF454 family)</fullName>
    </submittedName>
</protein>
<comment type="caution">
    <text evidence="2">The sequence shown here is derived from an EMBL/GenBank/DDBJ whole genome shotgun (WGS) entry which is preliminary data.</text>
</comment>
<evidence type="ECO:0000313" key="3">
    <source>
        <dbReference type="Proteomes" id="UP001184230"/>
    </source>
</evidence>
<reference evidence="2 3" key="1">
    <citation type="submission" date="2023-07" db="EMBL/GenBank/DDBJ databases">
        <title>Sorghum-associated microbial communities from plants grown in Nebraska, USA.</title>
        <authorList>
            <person name="Schachtman D."/>
        </authorList>
    </citation>
    <scope>NUCLEOTIDE SEQUENCE [LARGE SCALE GENOMIC DNA]</scope>
    <source>
        <strain evidence="2 3">DS1781</strain>
    </source>
</reference>
<dbReference type="PIRSF" id="PIRSF016789">
    <property type="entry name" value="DUF454"/>
    <property type="match status" value="1"/>
</dbReference>
<name>A0ABU1N8A0_9BURK</name>
<feature type="transmembrane region" description="Helical" evidence="1">
    <location>
        <begin position="96"/>
        <end position="113"/>
    </location>
</feature>
<keyword evidence="1" id="KW-0472">Membrane</keyword>
<dbReference type="InterPro" id="IPR007401">
    <property type="entry name" value="DUF454"/>
</dbReference>
<proteinExistence type="predicted"/>
<dbReference type="EMBL" id="JAVDRF010000001">
    <property type="protein sequence ID" value="MDR6534665.1"/>
    <property type="molecule type" value="Genomic_DNA"/>
</dbReference>
<keyword evidence="3" id="KW-1185">Reference proteome</keyword>
<evidence type="ECO:0000313" key="2">
    <source>
        <dbReference type="EMBL" id="MDR6534665.1"/>
    </source>
</evidence>
<gene>
    <name evidence="2" type="ORF">J2739_000425</name>
</gene>
<organism evidence="2 3">
    <name type="scientific">Variovorax soli</name>
    <dbReference type="NCBI Taxonomy" id="376815"/>
    <lineage>
        <taxon>Bacteria</taxon>
        <taxon>Pseudomonadati</taxon>
        <taxon>Pseudomonadota</taxon>
        <taxon>Betaproteobacteria</taxon>
        <taxon>Burkholderiales</taxon>
        <taxon>Comamonadaceae</taxon>
        <taxon>Variovorax</taxon>
    </lineage>
</organism>
<dbReference type="Proteomes" id="UP001184230">
    <property type="component" value="Unassembled WGS sequence"/>
</dbReference>
<accession>A0ABU1N8A0</accession>
<dbReference type="Pfam" id="PF04304">
    <property type="entry name" value="DUF454"/>
    <property type="match status" value="1"/>
</dbReference>
<evidence type="ECO:0000256" key="1">
    <source>
        <dbReference type="SAM" id="Phobius"/>
    </source>
</evidence>
<dbReference type="PANTHER" id="PTHR35813">
    <property type="entry name" value="INNER MEMBRANE PROTEIN YBAN"/>
    <property type="match status" value="1"/>
</dbReference>
<keyword evidence="1" id="KW-0812">Transmembrane</keyword>
<keyword evidence="1" id="KW-1133">Transmembrane helix</keyword>
<dbReference type="PANTHER" id="PTHR35813:SF1">
    <property type="entry name" value="INNER MEMBRANE PROTEIN YBAN"/>
    <property type="match status" value="1"/>
</dbReference>
<sequence>MMPLLWRVLAILFLALGVLGVVLPVLPTVPFLLAAAWCAGRGWPALEQWLIGHPRYGPPIREWRRGQVVSRSAKWAASVSMALGALILQFAPVPLAARIAVPLVMLIVAIWLWQRPEQ</sequence>